<protein>
    <submittedName>
        <fullName evidence="1">Head-tail connector protein</fullName>
    </submittedName>
</protein>
<dbReference type="InterPro" id="IPR021146">
    <property type="entry name" value="Phage_gp6-like_head-tail"/>
</dbReference>
<dbReference type="EMBL" id="JAHVXZ010000003">
    <property type="protein sequence ID" value="MBW1257106.1"/>
    <property type="molecule type" value="Genomic_DNA"/>
</dbReference>
<accession>A0ABS6VCZ0</accession>
<dbReference type="NCBIfam" id="TIGR01560">
    <property type="entry name" value="put_DNA_pack"/>
    <property type="match status" value="1"/>
</dbReference>
<organism evidence="1 2">
    <name type="scientific">Pantoea allii</name>
    <dbReference type="NCBI Taxonomy" id="574096"/>
    <lineage>
        <taxon>Bacteria</taxon>
        <taxon>Pseudomonadati</taxon>
        <taxon>Pseudomonadota</taxon>
        <taxon>Gammaproteobacteria</taxon>
        <taxon>Enterobacterales</taxon>
        <taxon>Erwiniaceae</taxon>
        <taxon>Pantoea</taxon>
    </lineage>
</organism>
<name>A0ABS6VCZ0_9GAMM</name>
<evidence type="ECO:0000313" key="2">
    <source>
        <dbReference type="Proteomes" id="UP001197236"/>
    </source>
</evidence>
<evidence type="ECO:0000313" key="1">
    <source>
        <dbReference type="EMBL" id="MBW1257106.1"/>
    </source>
</evidence>
<proteinExistence type="predicted"/>
<reference evidence="1 2" key="1">
    <citation type="submission" date="2021-07" db="EMBL/GenBank/DDBJ databases">
        <title>A novel phosphonate cluster across the Pantoea species complex is important for pathogenicity in onion.</title>
        <authorList>
            <person name="Zhao M."/>
            <person name="Stice S."/>
            <person name="Shin G.Y."/>
            <person name="Coutinho T."/>
            <person name="Gitaitis R."/>
            <person name="Kvitko B."/>
            <person name="Dutta B."/>
        </authorList>
    </citation>
    <scope>NUCLEOTIDE SEQUENCE [LARGE SCALE GENOMIC DNA]</scope>
    <source>
        <strain evidence="1 2">BD 382</strain>
    </source>
</reference>
<dbReference type="Proteomes" id="UP001197236">
    <property type="component" value="Unassembled WGS sequence"/>
</dbReference>
<sequence>MAIDVLQVVSLKLLKQQIEFEEDDRDELITLYAQAAFDYCTRYCDEPSWKLPSDIPAAVKGAVLLVFADMFEHRAAQVEVQLYENKAAERMMFTCRNWRGVAEIKAEEGS</sequence>
<comment type="caution">
    <text evidence="1">The sequence shown here is derived from an EMBL/GenBank/DDBJ whole genome shotgun (WGS) entry which is preliminary data.</text>
</comment>
<dbReference type="Gene3D" id="1.10.3230.30">
    <property type="entry name" value="Phage gp6-like head-tail connector protein"/>
    <property type="match status" value="1"/>
</dbReference>
<dbReference type="Pfam" id="PF05135">
    <property type="entry name" value="Phage_connect_1"/>
    <property type="match status" value="1"/>
</dbReference>
<dbReference type="RefSeq" id="WP_210504678.1">
    <property type="nucleotide sequence ID" value="NZ_JAHVXU010000003.1"/>
</dbReference>
<gene>
    <name evidence="1" type="ORF">KYI95_07775</name>
</gene>
<dbReference type="InterPro" id="IPR006450">
    <property type="entry name" value="Phage_HK97_gp6-like"/>
</dbReference>
<keyword evidence="2" id="KW-1185">Reference proteome</keyword>